<dbReference type="PANTHER" id="PTHR12526:SF638">
    <property type="entry name" value="SPORE COAT PROTEIN SA"/>
    <property type="match status" value="1"/>
</dbReference>
<protein>
    <submittedName>
        <fullName evidence="3">Glycosyltransferase involved in cell wall biosynthesis</fullName>
    </submittedName>
</protein>
<dbReference type="InterPro" id="IPR028098">
    <property type="entry name" value="Glyco_trans_4-like_N"/>
</dbReference>
<dbReference type="PANTHER" id="PTHR12526">
    <property type="entry name" value="GLYCOSYLTRANSFERASE"/>
    <property type="match status" value="1"/>
</dbReference>
<dbReference type="CDD" id="cd03801">
    <property type="entry name" value="GT4_PimA-like"/>
    <property type="match status" value="1"/>
</dbReference>
<evidence type="ECO:0000259" key="2">
    <source>
        <dbReference type="Pfam" id="PF13439"/>
    </source>
</evidence>
<dbReference type="RefSeq" id="WP_306977852.1">
    <property type="nucleotide sequence ID" value="NZ_JAUSTQ010000013.1"/>
</dbReference>
<accession>A0ABT9VI18</accession>
<dbReference type="EMBL" id="JAUSTQ010000013">
    <property type="protein sequence ID" value="MDQ0160532.1"/>
    <property type="molecule type" value="Genomic_DNA"/>
</dbReference>
<comment type="caution">
    <text evidence="3">The sequence shown here is derived from an EMBL/GenBank/DDBJ whole genome shotgun (WGS) entry which is preliminary data.</text>
</comment>
<evidence type="ECO:0000313" key="4">
    <source>
        <dbReference type="Proteomes" id="UP001224359"/>
    </source>
</evidence>
<dbReference type="Pfam" id="PF00534">
    <property type="entry name" value="Glycos_transf_1"/>
    <property type="match status" value="1"/>
</dbReference>
<evidence type="ECO:0000259" key="1">
    <source>
        <dbReference type="Pfam" id="PF00534"/>
    </source>
</evidence>
<sequence length="384" mass="43021">MKILISTIFDYPHEGGLSTHITTLKKGLIEHGHEVDILSWSDCSKRHRLFIRGLTFSIKRMNKGKGQLFGDRQRMNWLKRKLAKIYQEYDVVNTQDIFATLAAKDLNIKTVQTVHGYYTYEATSRGAIQNQSPEAHQAKRYEQEAYTSADDIVCVDQRLKEYVRAESGREAHMIHNSVDSSLFNISSEEIDQVRQTYQLPKDQSILLVPRRLTEKNGVIYPILALPKILKQFPNTLLVYAGSGELIDTLKQVASKLNASSHIAFLGSVPHSDMIGLYKLTDIVLIPSIHAKGVEEATSIAALEGMTAGKPVIAGAVGGLKELIQHQENGLLFENKNEHDLAEQVLSLLNNSELSHALAKNAQHYVERNHSHLASARTILEIYSS</sequence>
<dbReference type="Proteomes" id="UP001224359">
    <property type="component" value="Unassembled WGS sequence"/>
</dbReference>
<dbReference type="Pfam" id="PF13439">
    <property type="entry name" value="Glyco_transf_4"/>
    <property type="match status" value="1"/>
</dbReference>
<feature type="domain" description="Glycosyltransferase subfamily 4-like N-terminal" evidence="2">
    <location>
        <begin position="15"/>
        <end position="180"/>
    </location>
</feature>
<gene>
    <name evidence="3" type="ORF">J2S77_002536</name>
</gene>
<dbReference type="SUPFAM" id="SSF53756">
    <property type="entry name" value="UDP-Glycosyltransferase/glycogen phosphorylase"/>
    <property type="match status" value="1"/>
</dbReference>
<dbReference type="Gene3D" id="3.40.50.2000">
    <property type="entry name" value="Glycogen Phosphorylase B"/>
    <property type="match status" value="2"/>
</dbReference>
<organism evidence="3 4">
    <name type="scientific">Alkalibacillus salilacus</name>
    <dbReference type="NCBI Taxonomy" id="284582"/>
    <lineage>
        <taxon>Bacteria</taxon>
        <taxon>Bacillati</taxon>
        <taxon>Bacillota</taxon>
        <taxon>Bacilli</taxon>
        <taxon>Bacillales</taxon>
        <taxon>Bacillaceae</taxon>
        <taxon>Alkalibacillus</taxon>
    </lineage>
</organism>
<dbReference type="InterPro" id="IPR001296">
    <property type="entry name" value="Glyco_trans_1"/>
</dbReference>
<feature type="domain" description="Glycosyl transferase family 1" evidence="1">
    <location>
        <begin position="191"/>
        <end position="363"/>
    </location>
</feature>
<proteinExistence type="predicted"/>
<keyword evidence="4" id="KW-1185">Reference proteome</keyword>
<name>A0ABT9VI18_9BACI</name>
<evidence type="ECO:0000313" key="3">
    <source>
        <dbReference type="EMBL" id="MDQ0160532.1"/>
    </source>
</evidence>
<reference evidence="3 4" key="1">
    <citation type="submission" date="2023-07" db="EMBL/GenBank/DDBJ databases">
        <title>Genomic Encyclopedia of Type Strains, Phase IV (KMG-IV): sequencing the most valuable type-strain genomes for metagenomic binning, comparative biology and taxonomic classification.</title>
        <authorList>
            <person name="Goeker M."/>
        </authorList>
    </citation>
    <scope>NUCLEOTIDE SEQUENCE [LARGE SCALE GENOMIC DNA]</scope>
    <source>
        <strain evidence="3 4">DSM 16460</strain>
    </source>
</reference>